<accession>A0A6N6RRT7</accession>
<comment type="caution">
    <text evidence="2">The sequence shown here is derived from an EMBL/GenBank/DDBJ whole genome shotgun (WGS) entry which is preliminary data.</text>
</comment>
<evidence type="ECO:0000259" key="1">
    <source>
        <dbReference type="SMART" id="SM00864"/>
    </source>
</evidence>
<reference evidence="2 3" key="1">
    <citation type="submission" date="2019-09" db="EMBL/GenBank/DDBJ databases">
        <title>Genome of Aliivibrio finisterrensis LMG 23869 (type strain).</title>
        <authorList>
            <person name="Bowman J.P."/>
        </authorList>
    </citation>
    <scope>NUCLEOTIDE SEQUENCE [LARGE SCALE GENOMIC DNA]</scope>
    <source>
        <strain evidence="2 3">LMG 23869</strain>
    </source>
</reference>
<name>A0A6N6RRT7_9GAMM</name>
<dbReference type="GO" id="GO:0005525">
    <property type="term" value="F:GTP binding"/>
    <property type="evidence" value="ECO:0007669"/>
    <property type="project" value="InterPro"/>
</dbReference>
<proteinExistence type="predicted"/>
<dbReference type="SUPFAM" id="SSF52490">
    <property type="entry name" value="Tubulin nucleotide-binding domain-like"/>
    <property type="match status" value="1"/>
</dbReference>
<dbReference type="AlphaFoldDB" id="A0A6N6RRT7"/>
<feature type="domain" description="Tubulin/FtsZ GTPase" evidence="1">
    <location>
        <begin position="3"/>
        <end position="187"/>
    </location>
</feature>
<dbReference type="InterPro" id="IPR003008">
    <property type="entry name" value="Tubulin_FtsZ_GTPase"/>
</dbReference>
<evidence type="ECO:0000313" key="3">
    <source>
        <dbReference type="Proteomes" id="UP000434870"/>
    </source>
</evidence>
<protein>
    <recommendedName>
        <fullName evidence="1">Tubulin/FtsZ GTPase domain-containing protein</fullName>
    </recommendedName>
</protein>
<sequence>MTKTLIIGVSGAGTNISQYLVEKMPDSPELLLINSDSKSLDKHLATNRVYLDLALSSETKRDLRLTDTVERMKNEILSYTYEKTNIIVVVGLGGNTGTNSIFAITNLTNMSSKNVTLVAVLPFRFESSRRRLAEQKLTMLKNSLSLNMIEFDNDSVMNRDVSLTEGFQKANEIILSNILATLQPNRVT</sequence>
<dbReference type="Gene3D" id="3.40.50.1440">
    <property type="entry name" value="Tubulin/FtsZ, GTPase domain"/>
    <property type="match status" value="1"/>
</dbReference>
<gene>
    <name evidence="2" type="ORF">F8B77_10860</name>
</gene>
<dbReference type="Proteomes" id="UP000434870">
    <property type="component" value="Unassembled WGS sequence"/>
</dbReference>
<organism evidence="2 3">
    <name type="scientific">Aliivibrio finisterrensis</name>
    <dbReference type="NCBI Taxonomy" id="511998"/>
    <lineage>
        <taxon>Bacteria</taxon>
        <taxon>Pseudomonadati</taxon>
        <taxon>Pseudomonadota</taxon>
        <taxon>Gammaproteobacteria</taxon>
        <taxon>Vibrionales</taxon>
        <taxon>Vibrionaceae</taxon>
        <taxon>Aliivibrio</taxon>
    </lineage>
</organism>
<evidence type="ECO:0000313" key="2">
    <source>
        <dbReference type="EMBL" id="KAB2824306.1"/>
    </source>
</evidence>
<dbReference type="InterPro" id="IPR036525">
    <property type="entry name" value="Tubulin/FtsZ_GTPase_sf"/>
</dbReference>
<dbReference type="RefSeq" id="WP_151655359.1">
    <property type="nucleotide sequence ID" value="NZ_WBVP01000011.1"/>
</dbReference>
<dbReference type="SMART" id="SM00864">
    <property type="entry name" value="Tubulin"/>
    <property type="match status" value="1"/>
</dbReference>
<dbReference type="EMBL" id="WBVP01000011">
    <property type="protein sequence ID" value="KAB2824306.1"/>
    <property type="molecule type" value="Genomic_DNA"/>
</dbReference>